<keyword evidence="4" id="KW-1185">Reference proteome</keyword>
<accession>A0A165Y7K0</accession>
<dbReference type="Proteomes" id="UP000076476">
    <property type="component" value="Unassembled WGS sequence"/>
</dbReference>
<evidence type="ECO:0000256" key="1">
    <source>
        <dbReference type="SAM" id="Phobius"/>
    </source>
</evidence>
<dbReference type="InterPro" id="IPR010773">
    <property type="entry name" value="Mycophage_PG1_Gp7"/>
</dbReference>
<dbReference type="KEGG" id="apak:AP3564_10250"/>
<sequence length="113" mass="12936">MEWHWFSFALIALATFRLTRIIVFDKIASFLRAPFITIVEEKAETGETVSFFRPKGKGLRLWIGELLSCYWCTGIWCAAILFFGNEYINVIFYPITVILAISGLAGIIEHLLD</sequence>
<dbReference type="EMBL" id="CP017703">
    <property type="protein sequence ID" value="ASS90552.1"/>
    <property type="molecule type" value="Genomic_DNA"/>
</dbReference>
<keyword evidence="1" id="KW-0472">Membrane</keyword>
<evidence type="ECO:0000313" key="5">
    <source>
        <dbReference type="Proteomes" id="UP000214606"/>
    </source>
</evidence>
<reference evidence="3 4" key="1">
    <citation type="submission" date="2016-04" db="EMBL/GenBank/DDBJ databases">
        <title>Draft genome sequence of Aeribacillus pallidus 8m3 from petroleum reservoir.</title>
        <authorList>
            <person name="Poltaraus A.B."/>
            <person name="Nazina T.N."/>
            <person name="Tourova T.P."/>
            <person name="Malakho S.M."/>
            <person name="Korshunova A.V."/>
            <person name="Sokolova D.S."/>
        </authorList>
    </citation>
    <scope>NUCLEOTIDE SEQUENCE [LARGE SCALE GENOMIC DNA]</scope>
    <source>
        <strain evidence="3 4">8m3</strain>
    </source>
</reference>
<gene>
    <name evidence="2" type="ORF">AP3564_10250</name>
    <name evidence="3" type="ORF">AZI98_06690</name>
</gene>
<dbReference type="Proteomes" id="UP000214606">
    <property type="component" value="Chromosome"/>
</dbReference>
<dbReference type="RefSeq" id="WP_063387509.1">
    <property type="nucleotide sequence ID" value="NZ_CP017703.1"/>
</dbReference>
<organism evidence="3 4">
    <name type="scientific">Aeribacillus pallidus</name>
    <dbReference type="NCBI Taxonomy" id="33936"/>
    <lineage>
        <taxon>Bacteria</taxon>
        <taxon>Bacillati</taxon>
        <taxon>Bacillota</taxon>
        <taxon>Bacilli</taxon>
        <taxon>Bacillales</taxon>
        <taxon>Bacillaceae</taxon>
        <taxon>Aeribacillus</taxon>
    </lineage>
</organism>
<dbReference type="Pfam" id="PF07098">
    <property type="entry name" value="DUF1360"/>
    <property type="match status" value="1"/>
</dbReference>
<feature type="transmembrane region" description="Helical" evidence="1">
    <location>
        <begin position="90"/>
        <end position="112"/>
    </location>
</feature>
<feature type="transmembrane region" description="Helical" evidence="1">
    <location>
        <begin position="61"/>
        <end position="84"/>
    </location>
</feature>
<accession>A0A164A8I1</accession>
<name>A0A165Y7K0_9BACI</name>
<dbReference type="OrthoDB" id="4722315at2"/>
<proteinExistence type="predicted"/>
<feature type="transmembrane region" description="Helical" evidence="1">
    <location>
        <begin position="6"/>
        <end position="23"/>
    </location>
</feature>
<reference evidence="2 5" key="2">
    <citation type="submission" date="2016-10" db="EMBL/GenBank/DDBJ databases">
        <title>The whole genome sequencing and assembly of Aeribacillus pallidus KCTC3564 strain.</title>
        <authorList>
            <person name="Lee Y.-J."/>
            <person name="Park M.-K."/>
            <person name="Yi H."/>
            <person name="Bahn Y.-S."/>
            <person name="Kim J.F."/>
            <person name="Lee D.-W."/>
        </authorList>
    </citation>
    <scope>NUCLEOTIDE SEQUENCE [LARGE SCALE GENOMIC DNA]</scope>
    <source>
        <strain evidence="2 5">KCTC3564</strain>
    </source>
</reference>
<evidence type="ECO:0000313" key="4">
    <source>
        <dbReference type="Proteomes" id="UP000076476"/>
    </source>
</evidence>
<keyword evidence="1" id="KW-1133">Transmembrane helix</keyword>
<evidence type="ECO:0000313" key="2">
    <source>
        <dbReference type="EMBL" id="ASS90552.1"/>
    </source>
</evidence>
<dbReference type="EMBL" id="LWBR01000014">
    <property type="protein sequence ID" value="KZN96805.1"/>
    <property type="molecule type" value="Genomic_DNA"/>
</dbReference>
<protein>
    <submittedName>
        <fullName evidence="3">Sporulation protein</fullName>
    </submittedName>
</protein>
<dbReference type="AlphaFoldDB" id="A0A165Y7K0"/>
<evidence type="ECO:0000313" key="3">
    <source>
        <dbReference type="EMBL" id="KZN96805.1"/>
    </source>
</evidence>
<dbReference type="STRING" id="33936.AZI98_06690"/>
<keyword evidence="1" id="KW-0812">Transmembrane</keyword>